<dbReference type="PANTHER" id="PTHR43581">
    <property type="entry name" value="ATP/GTP PHOSPHATASE"/>
    <property type="match status" value="1"/>
</dbReference>
<sequence length="519" mass="59583">MKIHSLKIKNFRGYRDEIEITFDDLTVFVGRNDIGKSTILEALDIFFNDGKGVVKIDKLDVNIAEIKTGNQDIEISICFSELPVSIVIDSTIETSLQDEYLLNEEGYLEVKKRYKNGGAAKVFIEAIHPTNSKCSELLLKKNADLKKIVREEKIECENQTINAELRRSIWNYFSADLQLQSSEIDASKEDAKKIWEKLSCYLPVYSLFQSDRKNSDGDNEVQDPLKEAVKQILSDDELQETLTSVANEVQEKLKEVANRTLEKLREMDSSIADSLNPVIPSTQSLKWQDVFKGVSISGDEDIPINKRGSGVKRLVLLNFFRGEVERRFNEGNNTGVIYAIEEPETSQHTDNQRKLIEALKELASGQNVQVILTTHSSFIVKQLEFSNLRLIVGDNTEDNKMIKAVLPGQLQYPSLNEVNYVAFDEITEEYHDELYSYIEFQGWKNTYFAGKPTRLYHRQMPNGSTRDEQKVLTEYIRHQIHHPENHLNTKYTIEELRQSIEDMRAFIQEIVAEQGIVEP</sequence>
<dbReference type="EMBL" id="CP136422">
    <property type="protein sequence ID" value="WPX76466.1"/>
    <property type="molecule type" value="Genomic_DNA"/>
</dbReference>
<feature type="domain" description="Endonuclease GajA/Old nuclease/RecF-like AAA" evidence="1">
    <location>
        <begin position="1"/>
        <end position="380"/>
    </location>
</feature>
<dbReference type="InterPro" id="IPR051396">
    <property type="entry name" value="Bact_Antivir_Def_Nuclease"/>
</dbReference>
<organism evidence="2 3">
    <name type="scientific">Blautia producta</name>
    <dbReference type="NCBI Taxonomy" id="33035"/>
    <lineage>
        <taxon>Bacteria</taxon>
        <taxon>Bacillati</taxon>
        <taxon>Bacillota</taxon>
        <taxon>Clostridia</taxon>
        <taxon>Lachnospirales</taxon>
        <taxon>Lachnospiraceae</taxon>
        <taxon>Blautia</taxon>
    </lineage>
</organism>
<dbReference type="InterPro" id="IPR041685">
    <property type="entry name" value="AAA_GajA/Old/RecF-like"/>
</dbReference>
<gene>
    <name evidence="2" type="ORF">BLCOC_48520</name>
</gene>
<reference evidence="2" key="1">
    <citation type="submission" date="2023-10" db="EMBL/GenBank/DDBJ databases">
        <title>Genome sequence of Blautia coccoides DSM 935.</title>
        <authorList>
            <person name="Boeer T."/>
            <person name="Bengelsdorf F.R."/>
            <person name="Daniel R."/>
            <person name="Poehlein A."/>
        </authorList>
    </citation>
    <scope>NUCLEOTIDE SEQUENCE [LARGE SCALE GENOMIC DNA]</scope>
    <source>
        <strain evidence="2">DSM 935</strain>
    </source>
</reference>
<dbReference type="Gene3D" id="3.40.50.300">
    <property type="entry name" value="P-loop containing nucleotide triphosphate hydrolases"/>
    <property type="match status" value="1"/>
</dbReference>
<proteinExistence type="predicted"/>
<name>A0ABZ0UGS0_9FIRM</name>
<dbReference type="PANTHER" id="PTHR43581:SF4">
    <property type="entry name" value="ATP_GTP PHOSPHATASE"/>
    <property type="match status" value="1"/>
</dbReference>
<evidence type="ECO:0000313" key="3">
    <source>
        <dbReference type="Proteomes" id="UP001325248"/>
    </source>
</evidence>
<dbReference type="InterPro" id="IPR027417">
    <property type="entry name" value="P-loop_NTPase"/>
</dbReference>
<evidence type="ECO:0000313" key="2">
    <source>
        <dbReference type="EMBL" id="WPX76466.1"/>
    </source>
</evidence>
<keyword evidence="3" id="KW-1185">Reference proteome</keyword>
<evidence type="ECO:0000259" key="1">
    <source>
        <dbReference type="Pfam" id="PF13175"/>
    </source>
</evidence>
<protein>
    <recommendedName>
        <fullName evidence="1">Endonuclease GajA/Old nuclease/RecF-like AAA domain-containing protein</fullName>
    </recommendedName>
</protein>
<dbReference type="Proteomes" id="UP001325248">
    <property type="component" value="Chromosome"/>
</dbReference>
<accession>A0ABZ0UGS0</accession>
<dbReference type="Pfam" id="PF13175">
    <property type="entry name" value="AAA_15"/>
    <property type="match status" value="1"/>
</dbReference>
<dbReference type="SUPFAM" id="SSF52540">
    <property type="entry name" value="P-loop containing nucleoside triphosphate hydrolases"/>
    <property type="match status" value="1"/>
</dbReference>